<evidence type="ECO:0000313" key="1">
    <source>
        <dbReference type="EMBL" id="NPU67542.1"/>
    </source>
</evidence>
<organism evidence="1 2">
    <name type="scientific">Bradyrhizobium aeschynomenes</name>
    <dbReference type="NCBI Taxonomy" id="2734909"/>
    <lineage>
        <taxon>Bacteria</taxon>
        <taxon>Pseudomonadati</taxon>
        <taxon>Pseudomonadota</taxon>
        <taxon>Alphaproteobacteria</taxon>
        <taxon>Hyphomicrobiales</taxon>
        <taxon>Nitrobacteraceae</taxon>
        <taxon>Bradyrhizobium</taxon>
    </lineage>
</organism>
<proteinExistence type="predicted"/>
<accession>A0ABX2CJU5</accession>
<dbReference type="RefSeq" id="WP_172112623.1">
    <property type="nucleotide sequence ID" value="NZ_JABFDN010000007.1"/>
</dbReference>
<evidence type="ECO:0008006" key="3">
    <source>
        <dbReference type="Google" id="ProtNLM"/>
    </source>
</evidence>
<keyword evidence="2" id="KW-1185">Reference proteome</keyword>
<protein>
    <recommendedName>
        <fullName evidence="3">Holin (3TMs family)</fullName>
    </recommendedName>
</protein>
<sequence>MWMSILGFLGGPVIKGLIDAYQAKLKAGNTDSKIAADLAATEIAAQVSETEAVLRLRAAEIGCWYEPDKLIGYCVSIYFAKLLVWDKVLGLGSTDPLAGFASTTANLVISFYFAKRGFENVARIIRR</sequence>
<dbReference type="EMBL" id="JABFDN010000007">
    <property type="protein sequence ID" value="NPU67542.1"/>
    <property type="molecule type" value="Genomic_DNA"/>
</dbReference>
<name>A0ABX2CJU5_9BRAD</name>
<reference evidence="1" key="1">
    <citation type="submission" date="2020-05" db="EMBL/GenBank/DDBJ databases">
        <title>Nod-independent and nitrogen-fixing Bradyrhizobium aeschynomene sp. nov. isolated from nodules of Aeschynomene indica.</title>
        <authorList>
            <person name="Zhang Z."/>
        </authorList>
    </citation>
    <scope>NUCLEOTIDE SEQUENCE</scope>
    <source>
        <strain evidence="1">83012</strain>
    </source>
</reference>
<gene>
    <name evidence="1" type="ORF">HL667_21240</name>
</gene>
<dbReference type="Proteomes" id="UP000886476">
    <property type="component" value="Unassembled WGS sequence"/>
</dbReference>
<evidence type="ECO:0000313" key="2">
    <source>
        <dbReference type="Proteomes" id="UP000886476"/>
    </source>
</evidence>
<comment type="caution">
    <text evidence="1">The sequence shown here is derived from an EMBL/GenBank/DDBJ whole genome shotgun (WGS) entry which is preliminary data.</text>
</comment>